<dbReference type="InterPro" id="IPR006875">
    <property type="entry name" value="Sarcoglycan"/>
</dbReference>
<reference evidence="18" key="1">
    <citation type="submission" date="2021-10" db="EMBL/GenBank/DDBJ databases">
        <title>Tropical sea cucumber genome reveals ecological adaptation and Cuvierian tubules defense mechanism.</title>
        <authorList>
            <person name="Chen T."/>
        </authorList>
    </citation>
    <scope>NUCLEOTIDE SEQUENCE</scope>
    <source>
        <strain evidence="18">Nanhai2018</strain>
        <tissue evidence="18">Muscle</tissue>
    </source>
</reference>
<evidence type="ECO:0000256" key="11">
    <source>
        <dbReference type="ARBA" id="ARBA00023136"/>
    </source>
</evidence>
<comment type="function">
    <text evidence="1">Component of the sarcoglycan complex, a subcomplex of the dystrophin-glycoprotein complex which forms a link between the F-actin cytoskeleton and the extracellular matrix.</text>
</comment>
<comment type="caution">
    <text evidence="18">The sequence shown here is derived from an EMBL/GenBank/DDBJ whole genome shotgun (WGS) entry which is preliminary data.</text>
</comment>
<feature type="region of interest" description="Disordered" evidence="16">
    <location>
        <begin position="12"/>
        <end position="31"/>
    </location>
</feature>
<evidence type="ECO:0000256" key="15">
    <source>
        <dbReference type="ARBA" id="ARBA00026041"/>
    </source>
</evidence>
<organism evidence="18 19">
    <name type="scientific">Holothuria leucospilota</name>
    <name type="common">Black long sea cucumber</name>
    <name type="synonym">Mertensiothuria leucospilota</name>
    <dbReference type="NCBI Taxonomy" id="206669"/>
    <lineage>
        <taxon>Eukaryota</taxon>
        <taxon>Metazoa</taxon>
        <taxon>Echinodermata</taxon>
        <taxon>Eleutherozoa</taxon>
        <taxon>Echinozoa</taxon>
        <taxon>Holothuroidea</taxon>
        <taxon>Aspidochirotacea</taxon>
        <taxon>Aspidochirotida</taxon>
        <taxon>Holothuriidae</taxon>
        <taxon>Holothuria</taxon>
    </lineage>
</organism>
<dbReference type="EMBL" id="JAIZAY010000015">
    <property type="protein sequence ID" value="KAJ8028638.1"/>
    <property type="molecule type" value="Genomic_DNA"/>
</dbReference>
<evidence type="ECO:0000256" key="8">
    <source>
        <dbReference type="ARBA" id="ARBA00022692"/>
    </source>
</evidence>
<dbReference type="GO" id="GO:0042383">
    <property type="term" value="C:sarcolemma"/>
    <property type="evidence" value="ECO:0007669"/>
    <property type="project" value="UniProtKB-SubCell"/>
</dbReference>
<evidence type="ECO:0000256" key="5">
    <source>
        <dbReference type="ARBA" id="ARBA00015329"/>
    </source>
</evidence>
<dbReference type="AlphaFoldDB" id="A0A9Q1BL09"/>
<keyword evidence="8 17" id="KW-0812">Transmembrane</keyword>
<proteinExistence type="inferred from homology"/>
<evidence type="ECO:0000256" key="4">
    <source>
        <dbReference type="ARBA" id="ARBA00007574"/>
    </source>
</evidence>
<dbReference type="Pfam" id="PF04790">
    <property type="entry name" value="Sarcoglycan_1"/>
    <property type="match status" value="1"/>
</dbReference>
<evidence type="ECO:0000256" key="9">
    <source>
        <dbReference type="ARBA" id="ARBA00022968"/>
    </source>
</evidence>
<keyword evidence="13" id="KW-0325">Glycoprotein</keyword>
<comment type="subcellular location">
    <subcellularLocation>
        <location evidence="3">Cell membrane</location>
        <location evidence="3">Sarcolemma</location>
        <topology evidence="3">Single-pass type II membrane protein</topology>
    </subcellularLocation>
    <subcellularLocation>
        <location evidence="2">Cytoplasm</location>
        <location evidence="2">Cytoskeleton</location>
    </subcellularLocation>
</comment>
<dbReference type="Proteomes" id="UP001152320">
    <property type="component" value="Chromosome 15"/>
</dbReference>
<accession>A0A9Q1BL09</accession>
<dbReference type="PANTHER" id="PTHR21142:SF2">
    <property type="entry name" value="BETA-SARCOGLYCAN"/>
    <property type="match status" value="1"/>
</dbReference>
<protein>
    <recommendedName>
        <fullName evidence="5">Beta-sarcoglycan</fullName>
    </recommendedName>
</protein>
<gene>
    <name evidence="18" type="ORF">HOLleu_30936</name>
</gene>
<evidence type="ECO:0000256" key="12">
    <source>
        <dbReference type="ARBA" id="ARBA00023157"/>
    </source>
</evidence>
<dbReference type="GO" id="GO:0007517">
    <property type="term" value="P:muscle organ development"/>
    <property type="evidence" value="ECO:0007669"/>
    <property type="project" value="InterPro"/>
</dbReference>
<dbReference type="GO" id="GO:0016012">
    <property type="term" value="C:sarcoglycan complex"/>
    <property type="evidence" value="ECO:0007669"/>
    <property type="project" value="InterPro"/>
</dbReference>
<evidence type="ECO:0000256" key="6">
    <source>
        <dbReference type="ARBA" id="ARBA00022475"/>
    </source>
</evidence>
<keyword evidence="11 17" id="KW-0472">Membrane</keyword>
<sequence length="338" mass="36962">MLFLASDNRWELEQEKPPPPLDPRMDDQGKPSMLEKSLERRRVNKEHNSNFRAGHVAVHEAHLHKTGLRGRKGYLAVCFLLCLALVAVINFVLTLWILHVVQINRHGSGILAFLSDGTVRFQIPSYLGLVHLSGEGSFVGGFKDHNIELSSSNETLTLKHSSPSGPKVELSGGDIAFQGKGGFQVINPATGKRIFSPEGTFNLKFLPEAKLHSEGGVEVSKIVSPTGQGLQLQSERYIDVHGSEGVSLRAWEMSLSGKNVDLIGVTKMSMESHSSAGIYLNTSLLPKKLNPSSQNDVDLPAAYRLCICGNNGRLFKVKVTLDTVHPCQELSASFSLCQ</sequence>
<evidence type="ECO:0000256" key="2">
    <source>
        <dbReference type="ARBA" id="ARBA00004245"/>
    </source>
</evidence>
<keyword evidence="14" id="KW-0206">Cytoskeleton</keyword>
<evidence type="ECO:0000256" key="14">
    <source>
        <dbReference type="ARBA" id="ARBA00023212"/>
    </source>
</evidence>
<dbReference type="OrthoDB" id="5843723at2759"/>
<name>A0A9Q1BL09_HOLLE</name>
<comment type="subunit">
    <text evidence="15">Cross-link to form 2 major subcomplexes: one consisting of SGCB, SGCD and SGCG and the other consisting of SGCB and SGCD. The association between SGCB and SGCG is particularly strong while SGCA is loosely associated with the other sarcoglycans.</text>
</comment>
<dbReference type="InterPro" id="IPR027659">
    <property type="entry name" value="Sgcb"/>
</dbReference>
<keyword evidence="10 17" id="KW-1133">Transmembrane helix</keyword>
<evidence type="ECO:0000256" key="10">
    <source>
        <dbReference type="ARBA" id="ARBA00022989"/>
    </source>
</evidence>
<evidence type="ECO:0000256" key="3">
    <source>
        <dbReference type="ARBA" id="ARBA00004274"/>
    </source>
</evidence>
<evidence type="ECO:0000313" key="18">
    <source>
        <dbReference type="EMBL" id="KAJ8028638.1"/>
    </source>
</evidence>
<keyword evidence="6" id="KW-1003">Cell membrane</keyword>
<keyword evidence="9" id="KW-0735">Signal-anchor</keyword>
<keyword evidence="12" id="KW-1015">Disulfide bond</keyword>
<feature type="transmembrane region" description="Helical" evidence="17">
    <location>
        <begin position="74"/>
        <end position="98"/>
    </location>
</feature>
<evidence type="ECO:0000256" key="7">
    <source>
        <dbReference type="ARBA" id="ARBA00022490"/>
    </source>
</evidence>
<evidence type="ECO:0000256" key="16">
    <source>
        <dbReference type="SAM" id="MobiDB-lite"/>
    </source>
</evidence>
<evidence type="ECO:0000313" key="19">
    <source>
        <dbReference type="Proteomes" id="UP001152320"/>
    </source>
</evidence>
<dbReference type="GO" id="GO:0005856">
    <property type="term" value="C:cytoskeleton"/>
    <property type="evidence" value="ECO:0007669"/>
    <property type="project" value="UniProtKB-SubCell"/>
</dbReference>
<keyword evidence="19" id="KW-1185">Reference proteome</keyword>
<evidence type="ECO:0000256" key="17">
    <source>
        <dbReference type="SAM" id="Phobius"/>
    </source>
</evidence>
<keyword evidence="7" id="KW-0963">Cytoplasm</keyword>
<dbReference type="PANTHER" id="PTHR21142">
    <property type="entry name" value="SARCOGLYCANS"/>
    <property type="match status" value="1"/>
</dbReference>
<evidence type="ECO:0000256" key="13">
    <source>
        <dbReference type="ARBA" id="ARBA00023180"/>
    </source>
</evidence>
<comment type="similarity">
    <text evidence="4">Belongs to the sarcoglycan beta/delta/gamma/zeta family.</text>
</comment>
<evidence type="ECO:0000256" key="1">
    <source>
        <dbReference type="ARBA" id="ARBA00002860"/>
    </source>
</evidence>